<evidence type="ECO:0000313" key="1">
    <source>
        <dbReference type="EMBL" id="CAG8515700.1"/>
    </source>
</evidence>
<sequence length="41" mass="4701">NPAVNKANLRMFYELGCLQTDLEDSESSDNIITNHENEDIF</sequence>
<organism evidence="1 2">
    <name type="scientific">Cetraspora pellucida</name>
    <dbReference type="NCBI Taxonomy" id="1433469"/>
    <lineage>
        <taxon>Eukaryota</taxon>
        <taxon>Fungi</taxon>
        <taxon>Fungi incertae sedis</taxon>
        <taxon>Mucoromycota</taxon>
        <taxon>Glomeromycotina</taxon>
        <taxon>Glomeromycetes</taxon>
        <taxon>Diversisporales</taxon>
        <taxon>Gigasporaceae</taxon>
        <taxon>Cetraspora</taxon>
    </lineage>
</organism>
<comment type="caution">
    <text evidence="1">The sequence shown here is derived from an EMBL/GenBank/DDBJ whole genome shotgun (WGS) entry which is preliminary data.</text>
</comment>
<dbReference type="Proteomes" id="UP000789366">
    <property type="component" value="Unassembled WGS sequence"/>
</dbReference>
<keyword evidence="2" id="KW-1185">Reference proteome</keyword>
<protein>
    <submittedName>
        <fullName evidence="1">455_t:CDS:1</fullName>
    </submittedName>
</protein>
<accession>A0ACA9LA96</accession>
<gene>
    <name evidence="1" type="ORF">SPELUC_LOCUS3687</name>
</gene>
<name>A0ACA9LA96_9GLOM</name>
<dbReference type="EMBL" id="CAJVPW010002933">
    <property type="protein sequence ID" value="CAG8515700.1"/>
    <property type="molecule type" value="Genomic_DNA"/>
</dbReference>
<feature type="non-terminal residue" evidence="1">
    <location>
        <position position="1"/>
    </location>
</feature>
<reference evidence="1" key="1">
    <citation type="submission" date="2021-06" db="EMBL/GenBank/DDBJ databases">
        <authorList>
            <person name="Kallberg Y."/>
            <person name="Tangrot J."/>
            <person name="Rosling A."/>
        </authorList>
    </citation>
    <scope>NUCLEOTIDE SEQUENCE</scope>
    <source>
        <strain evidence="1">28 12/20/2015</strain>
    </source>
</reference>
<proteinExistence type="predicted"/>
<evidence type="ECO:0000313" key="2">
    <source>
        <dbReference type="Proteomes" id="UP000789366"/>
    </source>
</evidence>